<name>A0AB36TFZ8_ACETH</name>
<dbReference type="RefSeq" id="WP_003520984.1">
    <property type="nucleotide sequence ID" value="NZ_CP013828.1"/>
</dbReference>
<evidence type="ECO:0008006" key="4">
    <source>
        <dbReference type="Google" id="ProtNLM"/>
    </source>
</evidence>
<protein>
    <recommendedName>
        <fullName evidence="4">DUF2953 domain-containing protein</fullName>
    </recommendedName>
</protein>
<keyword evidence="1" id="KW-0812">Transmembrane</keyword>
<gene>
    <name evidence="2" type="ORF">M972_111600</name>
</gene>
<dbReference type="EMBL" id="PDBW01000001">
    <property type="protein sequence ID" value="PFH02812.1"/>
    <property type="molecule type" value="Genomic_DNA"/>
</dbReference>
<feature type="transmembrane region" description="Helical" evidence="1">
    <location>
        <begin position="6"/>
        <end position="27"/>
    </location>
</feature>
<evidence type="ECO:0000256" key="1">
    <source>
        <dbReference type="SAM" id="Phobius"/>
    </source>
</evidence>
<sequence length="202" mass="23534">MFYRIIFVLIILILIIMVFFVKIKIVIEYRKGGQNDHFEVAFFVLKKRFGYKKNKSTEEKDGILTDYKKLIKNIEKSRNFYQKNKEIIMKILNYIKCRIYVERLEFKAVIGTGDASSAAILAGVAWSLAGILFSILHSFTNVKNKKVEIRPDFTGKKFNVELYCIFKVKIVYIIVIGLMILKHLIKAKVGFTNVKRSIAVYK</sequence>
<evidence type="ECO:0000313" key="3">
    <source>
        <dbReference type="Proteomes" id="UP000223596"/>
    </source>
</evidence>
<keyword evidence="1" id="KW-1133">Transmembrane helix</keyword>
<feature type="transmembrane region" description="Helical" evidence="1">
    <location>
        <begin position="118"/>
        <end position="140"/>
    </location>
</feature>
<reference evidence="2 3" key="1">
    <citation type="submission" date="2017-09" db="EMBL/GenBank/DDBJ databases">
        <title>Evaluation of Pacific Biosciences Sequencing Technology to Finishing C. thermocellum Genome Sequences.</title>
        <authorList>
            <person name="Brown S."/>
        </authorList>
    </citation>
    <scope>NUCLEOTIDE SEQUENCE [LARGE SCALE GENOMIC DNA]</scope>
    <source>
        <strain evidence="2 3">AD2</strain>
    </source>
</reference>
<dbReference type="Pfam" id="PF11167">
    <property type="entry name" value="DUF2953"/>
    <property type="match status" value="1"/>
</dbReference>
<dbReference type="AlphaFoldDB" id="A0AB36TFZ8"/>
<accession>A0AB36TFZ8</accession>
<comment type="caution">
    <text evidence="2">The sequence shown here is derived from an EMBL/GenBank/DDBJ whole genome shotgun (WGS) entry which is preliminary data.</text>
</comment>
<dbReference type="Proteomes" id="UP000223596">
    <property type="component" value="Unassembled WGS sequence"/>
</dbReference>
<keyword evidence="1" id="KW-0472">Membrane</keyword>
<dbReference type="GeneID" id="35803488"/>
<proteinExistence type="predicted"/>
<evidence type="ECO:0000313" key="2">
    <source>
        <dbReference type="EMBL" id="PFH02812.1"/>
    </source>
</evidence>
<dbReference type="InterPro" id="IPR021338">
    <property type="entry name" value="DUF2953"/>
</dbReference>
<organism evidence="2 3">
    <name type="scientific">Acetivibrio thermocellus AD2</name>
    <dbReference type="NCBI Taxonomy" id="1138384"/>
    <lineage>
        <taxon>Bacteria</taxon>
        <taxon>Bacillati</taxon>
        <taxon>Bacillota</taxon>
        <taxon>Clostridia</taxon>
        <taxon>Eubacteriales</taxon>
        <taxon>Oscillospiraceae</taxon>
        <taxon>Acetivibrio</taxon>
    </lineage>
</organism>
<feature type="transmembrane region" description="Helical" evidence="1">
    <location>
        <begin position="160"/>
        <end position="181"/>
    </location>
</feature>